<dbReference type="GO" id="GO:0016236">
    <property type="term" value="P:macroautophagy"/>
    <property type="evidence" value="ECO:0007669"/>
    <property type="project" value="InterPro"/>
</dbReference>
<dbReference type="GO" id="GO:0071561">
    <property type="term" value="C:nucleus-vacuole junction"/>
    <property type="evidence" value="ECO:0007669"/>
    <property type="project" value="TreeGrafter"/>
</dbReference>
<sequence length="212" mass="22938">MLLNSVANSKYNVRRRMFSCLPGVSTCACVEPCQQWMAIGTSGGVITCYDLRFSLPAGTIQHPGKSRVRKLLAYPVDRLSGYPSGSVIASFKGNNEVAVWNFETQSRQMTLWASPTPPMSTTQMTQYSVCAICMSPTRDGLSWLLGSSDMRLRLWNTEFSSKSRMVSVAGNDAVSPSSFHYSVASRSSKSIPPFSSTAAKVAANVVAVKAAV</sequence>
<dbReference type="OrthoDB" id="242910at2759"/>
<dbReference type="EMBL" id="CAJPEX010001543">
    <property type="protein sequence ID" value="CAG0919362.1"/>
    <property type="molecule type" value="Genomic_DNA"/>
</dbReference>
<name>A0A7R9BPQ4_9CRUS</name>
<dbReference type="GO" id="GO:0034271">
    <property type="term" value="C:phosphatidylinositol 3-kinase complex, class III, type I"/>
    <property type="evidence" value="ECO:0007669"/>
    <property type="project" value="TreeGrafter"/>
</dbReference>
<dbReference type="PANTHER" id="PTHR17583:SF0">
    <property type="entry name" value="PHOSPHOINOSITIDE 3-KINASE REGULATORY SUBUNIT 4"/>
    <property type="match status" value="1"/>
</dbReference>
<dbReference type="InterPro" id="IPR045162">
    <property type="entry name" value="Vps15-like"/>
</dbReference>
<dbReference type="GO" id="GO:0045324">
    <property type="term" value="P:late endosome to vacuole transport"/>
    <property type="evidence" value="ECO:0007669"/>
    <property type="project" value="InterPro"/>
</dbReference>
<dbReference type="EMBL" id="OA883580">
    <property type="protein sequence ID" value="CAD7279210.1"/>
    <property type="molecule type" value="Genomic_DNA"/>
</dbReference>
<dbReference type="GO" id="GO:0000166">
    <property type="term" value="F:nucleotide binding"/>
    <property type="evidence" value="ECO:0007669"/>
    <property type="project" value="UniProtKB-KW"/>
</dbReference>
<dbReference type="InterPro" id="IPR036322">
    <property type="entry name" value="WD40_repeat_dom_sf"/>
</dbReference>
<evidence type="ECO:0000313" key="2">
    <source>
        <dbReference type="EMBL" id="CAD7279210.1"/>
    </source>
</evidence>
<keyword evidence="3" id="KW-1185">Reference proteome</keyword>
<accession>A0A7R9BPQ4</accession>
<dbReference type="GO" id="GO:0004674">
    <property type="term" value="F:protein serine/threonine kinase activity"/>
    <property type="evidence" value="ECO:0007669"/>
    <property type="project" value="InterPro"/>
</dbReference>
<evidence type="ECO:0000313" key="3">
    <source>
        <dbReference type="Proteomes" id="UP000678499"/>
    </source>
</evidence>
<keyword evidence="1" id="KW-0547">Nucleotide-binding</keyword>
<proteinExistence type="predicted"/>
<dbReference type="GO" id="GO:0005770">
    <property type="term" value="C:late endosome"/>
    <property type="evidence" value="ECO:0007669"/>
    <property type="project" value="TreeGrafter"/>
</dbReference>
<dbReference type="GO" id="GO:0034272">
    <property type="term" value="C:phosphatidylinositol 3-kinase complex, class III, type II"/>
    <property type="evidence" value="ECO:0007669"/>
    <property type="project" value="TreeGrafter"/>
</dbReference>
<dbReference type="Gene3D" id="2.130.10.10">
    <property type="entry name" value="YVTN repeat-like/Quinoprotein amine dehydrogenase"/>
    <property type="match status" value="1"/>
</dbReference>
<dbReference type="InterPro" id="IPR015943">
    <property type="entry name" value="WD40/YVTN_repeat-like_dom_sf"/>
</dbReference>
<evidence type="ECO:0000256" key="1">
    <source>
        <dbReference type="ARBA" id="ARBA00022741"/>
    </source>
</evidence>
<dbReference type="PANTHER" id="PTHR17583">
    <property type="entry name" value="PHOSPHOINOSITIDE 3-KINASE REGULATORY SUBUNIT 4"/>
    <property type="match status" value="1"/>
</dbReference>
<dbReference type="AlphaFoldDB" id="A0A7R9BPQ4"/>
<protein>
    <submittedName>
        <fullName evidence="2">Uncharacterized protein</fullName>
    </submittedName>
</protein>
<organism evidence="2">
    <name type="scientific">Notodromas monacha</name>
    <dbReference type="NCBI Taxonomy" id="399045"/>
    <lineage>
        <taxon>Eukaryota</taxon>
        <taxon>Metazoa</taxon>
        <taxon>Ecdysozoa</taxon>
        <taxon>Arthropoda</taxon>
        <taxon>Crustacea</taxon>
        <taxon>Oligostraca</taxon>
        <taxon>Ostracoda</taxon>
        <taxon>Podocopa</taxon>
        <taxon>Podocopida</taxon>
        <taxon>Cypridocopina</taxon>
        <taxon>Cypridoidea</taxon>
        <taxon>Cyprididae</taxon>
        <taxon>Notodromas</taxon>
    </lineage>
</organism>
<dbReference type="GO" id="GO:0006623">
    <property type="term" value="P:protein targeting to vacuole"/>
    <property type="evidence" value="ECO:0007669"/>
    <property type="project" value="TreeGrafter"/>
</dbReference>
<dbReference type="SUPFAM" id="SSF50978">
    <property type="entry name" value="WD40 repeat-like"/>
    <property type="match status" value="1"/>
</dbReference>
<reference evidence="2" key="1">
    <citation type="submission" date="2020-11" db="EMBL/GenBank/DDBJ databases">
        <authorList>
            <person name="Tran Van P."/>
        </authorList>
    </citation>
    <scope>NUCLEOTIDE SEQUENCE</scope>
</reference>
<gene>
    <name evidence="2" type="ORF">NMOB1V02_LOCUS6887</name>
</gene>
<dbReference type="Proteomes" id="UP000678499">
    <property type="component" value="Unassembled WGS sequence"/>
</dbReference>